<protein>
    <recommendedName>
        <fullName evidence="2">DUF2062 domain-containing protein</fullName>
    </recommendedName>
</protein>
<sequence>MKLKTYELFTGPILSAFGSTMFSFFLRPIRQFAQALVANDSAGQVAWGFVLGMAIGLVPKGNFVAVLLGMMLLGLRVNKPAGLMGAGLFACVGMLLDPLAHRIGSFLLAWPPLQNLHTALFDTAISPWLGLNNTVVVGQLVIALYLAYPAYCLAHLFSLRVQARLSRWLLRFRAVRLLRGAELGTQWGIDG</sequence>
<evidence type="ECO:0000313" key="3">
    <source>
        <dbReference type="EMBL" id="QEG34128.1"/>
    </source>
</evidence>
<dbReference type="NCBIfam" id="TIGR03546">
    <property type="entry name" value="TIGR03546 family protein"/>
    <property type="match status" value="1"/>
</dbReference>
<keyword evidence="1" id="KW-0472">Membrane</keyword>
<feature type="transmembrane region" description="Helical" evidence="1">
    <location>
        <begin position="46"/>
        <end position="69"/>
    </location>
</feature>
<organism evidence="3 4">
    <name type="scientific">Bythopirellula goksoeyrii</name>
    <dbReference type="NCBI Taxonomy" id="1400387"/>
    <lineage>
        <taxon>Bacteria</taxon>
        <taxon>Pseudomonadati</taxon>
        <taxon>Planctomycetota</taxon>
        <taxon>Planctomycetia</taxon>
        <taxon>Pirellulales</taxon>
        <taxon>Lacipirellulaceae</taxon>
        <taxon>Bythopirellula</taxon>
    </lineage>
</organism>
<feature type="transmembrane region" description="Helical" evidence="1">
    <location>
        <begin position="136"/>
        <end position="157"/>
    </location>
</feature>
<gene>
    <name evidence="3" type="ORF">Pr1d_14000</name>
</gene>
<keyword evidence="1" id="KW-0812">Transmembrane</keyword>
<name>A0A5B9Q522_9BACT</name>
<evidence type="ECO:0000313" key="4">
    <source>
        <dbReference type="Proteomes" id="UP000323917"/>
    </source>
</evidence>
<keyword evidence="1" id="KW-1133">Transmembrane helix</keyword>
<dbReference type="InterPro" id="IPR018639">
    <property type="entry name" value="DUF2062"/>
</dbReference>
<dbReference type="RefSeq" id="WP_168205096.1">
    <property type="nucleotide sequence ID" value="NZ_CP042913.1"/>
</dbReference>
<dbReference type="Pfam" id="PF09835">
    <property type="entry name" value="DUF2062"/>
    <property type="match status" value="1"/>
</dbReference>
<dbReference type="KEGG" id="bgok:Pr1d_14000"/>
<evidence type="ECO:0000259" key="2">
    <source>
        <dbReference type="Pfam" id="PF09835"/>
    </source>
</evidence>
<reference evidence="3 4" key="1">
    <citation type="submission" date="2019-08" db="EMBL/GenBank/DDBJ databases">
        <title>Deep-cultivation of Planctomycetes and their phenomic and genomic characterization uncovers novel biology.</title>
        <authorList>
            <person name="Wiegand S."/>
            <person name="Jogler M."/>
            <person name="Boedeker C."/>
            <person name="Pinto D."/>
            <person name="Vollmers J."/>
            <person name="Rivas-Marin E."/>
            <person name="Kohn T."/>
            <person name="Peeters S.H."/>
            <person name="Heuer A."/>
            <person name="Rast P."/>
            <person name="Oberbeckmann S."/>
            <person name="Bunk B."/>
            <person name="Jeske O."/>
            <person name="Meyerdierks A."/>
            <person name="Storesund J.E."/>
            <person name="Kallscheuer N."/>
            <person name="Luecker S."/>
            <person name="Lage O.M."/>
            <person name="Pohl T."/>
            <person name="Merkel B.J."/>
            <person name="Hornburger P."/>
            <person name="Mueller R.-W."/>
            <person name="Bruemmer F."/>
            <person name="Labrenz M."/>
            <person name="Spormann A.M."/>
            <person name="Op den Camp H."/>
            <person name="Overmann J."/>
            <person name="Amann R."/>
            <person name="Jetten M.S.M."/>
            <person name="Mascher T."/>
            <person name="Medema M.H."/>
            <person name="Devos D.P."/>
            <person name="Kaster A.-K."/>
            <person name="Ovreas L."/>
            <person name="Rohde M."/>
            <person name="Galperin M.Y."/>
            <person name="Jogler C."/>
        </authorList>
    </citation>
    <scope>NUCLEOTIDE SEQUENCE [LARGE SCALE GENOMIC DNA]</scope>
    <source>
        <strain evidence="3 4">Pr1d</strain>
    </source>
</reference>
<feature type="transmembrane region" description="Helical" evidence="1">
    <location>
        <begin position="7"/>
        <end position="26"/>
    </location>
</feature>
<keyword evidence="4" id="KW-1185">Reference proteome</keyword>
<dbReference type="InterPro" id="IPR019935">
    <property type="entry name" value="CHP03546"/>
</dbReference>
<feature type="domain" description="DUF2062" evidence="2">
    <location>
        <begin position="35"/>
        <end position="163"/>
    </location>
</feature>
<evidence type="ECO:0000256" key="1">
    <source>
        <dbReference type="SAM" id="Phobius"/>
    </source>
</evidence>
<accession>A0A5B9Q522</accession>
<dbReference type="EMBL" id="CP042913">
    <property type="protein sequence ID" value="QEG34128.1"/>
    <property type="molecule type" value="Genomic_DNA"/>
</dbReference>
<dbReference type="Proteomes" id="UP000323917">
    <property type="component" value="Chromosome"/>
</dbReference>
<dbReference type="AlphaFoldDB" id="A0A5B9Q522"/>
<proteinExistence type="predicted"/>
<feature type="transmembrane region" description="Helical" evidence="1">
    <location>
        <begin position="81"/>
        <end position="100"/>
    </location>
</feature>